<sequence length="709" mass="78658">MASAKVNIAIRCRPFLQNEEQDDAVQVSAHREDKDGEADGFVSVVNPRDAREKFRFSFKSCWDQSNTQEEIFARDVRPILEQVLSGYTACIFCYGVTSSGKTHTMQGSPTEPGIIPRVVRYFLASGWGAERSGVKVAVSYMEIYRDEVYDLLVARAEAPKLPVREAGGQIFVANLSERSITAPQQFEELFTVACRSRSTGSTLLNRASSRSHAILTIRVQLTRTDGTMTEGKINLVDLAGSENNKLTGNDPSRMAESSAINRSLSVLGQVVDALNRNLSRVPYRDSKLTRILQPFLGGNSMSLLICNIAPGAKFRQDTLNTLNFANRTKEVENRPVQAAPTKAPPKPKPTQTHQRRYSELPRPRTSMLPAPPAPLARQLPPRPRSSLLPAPPPPAFARSTSSSRRMSALPSSGSGSHIPTLATPVRPQRHASALSQEDIQRQIADAVQREVKRQVEERLAAAAEARKEEEAMMLRERRAWENKAREAEVLKKRVEELERKNTVTTDISADDHTVAQILSPDGNEKLAQALVVAARTVQDKGQLDKALESYKRALQYVPNNKKLQVRIEEVKSAMEEGKTLKQFKRDRVARATGSKASSYQGLSVALGKHKRPRSKTVPGSYDADAESENEPPRRLEAFRSLTEMTLEYAKGPPSAHKRRKSNRGNPFPPPLIEVEDSPMPIGEEMNDGGKPKLARSRRVALQEVQNVDL</sequence>
<dbReference type="GO" id="GO:0005874">
    <property type="term" value="C:microtubule"/>
    <property type="evidence" value="ECO:0007669"/>
    <property type="project" value="UniProtKB-KW"/>
</dbReference>
<dbReference type="InterPro" id="IPR011990">
    <property type="entry name" value="TPR-like_helical_dom_sf"/>
</dbReference>
<feature type="compositionally biased region" description="Low complexity" evidence="7">
    <location>
        <begin position="396"/>
        <end position="412"/>
    </location>
</feature>
<dbReference type="PANTHER" id="PTHR47969:SF9">
    <property type="entry name" value="KINESIN-LIKE PROTEIN"/>
    <property type="match status" value="1"/>
</dbReference>
<evidence type="ECO:0000259" key="8">
    <source>
        <dbReference type="PROSITE" id="PS50067"/>
    </source>
</evidence>
<dbReference type="GO" id="GO:0051231">
    <property type="term" value="P:spindle elongation"/>
    <property type="evidence" value="ECO:0007669"/>
    <property type="project" value="TreeGrafter"/>
</dbReference>
<dbReference type="GO" id="GO:0008017">
    <property type="term" value="F:microtubule binding"/>
    <property type="evidence" value="ECO:0007669"/>
    <property type="project" value="InterPro"/>
</dbReference>
<dbReference type="GO" id="GO:0005875">
    <property type="term" value="C:microtubule associated complex"/>
    <property type="evidence" value="ECO:0007669"/>
    <property type="project" value="TreeGrafter"/>
</dbReference>
<keyword evidence="5" id="KW-0493">Microtubule</keyword>
<dbReference type="PANTHER" id="PTHR47969">
    <property type="entry name" value="CHROMOSOME-ASSOCIATED KINESIN KIF4A-RELATED"/>
    <property type="match status" value="1"/>
</dbReference>
<evidence type="ECO:0000256" key="2">
    <source>
        <dbReference type="ARBA" id="ARBA00022840"/>
    </source>
</evidence>
<evidence type="ECO:0000256" key="7">
    <source>
        <dbReference type="SAM" id="MobiDB-lite"/>
    </source>
</evidence>
<keyword evidence="10" id="KW-1185">Reference proteome</keyword>
<dbReference type="AlphaFoldDB" id="A0A167L5P0"/>
<dbReference type="GO" id="GO:0007018">
    <property type="term" value="P:microtubule-based movement"/>
    <property type="evidence" value="ECO:0007669"/>
    <property type="project" value="InterPro"/>
</dbReference>
<reference evidence="9 10" key="1">
    <citation type="journal article" date="2016" name="Mol. Biol. Evol.">
        <title>Comparative Genomics of Early-Diverging Mushroom-Forming Fungi Provides Insights into the Origins of Lignocellulose Decay Capabilities.</title>
        <authorList>
            <person name="Nagy L.G."/>
            <person name="Riley R."/>
            <person name="Tritt A."/>
            <person name="Adam C."/>
            <person name="Daum C."/>
            <person name="Floudas D."/>
            <person name="Sun H."/>
            <person name="Yadav J.S."/>
            <person name="Pangilinan J."/>
            <person name="Larsson K.H."/>
            <person name="Matsuura K."/>
            <person name="Barry K."/>
            <person name="Labutti K."/>
            <person name="Kuo R."/>
            <person name="Ohm R.A."/>
            <person name="Bhattacharya S.S."/>
            <person name="Shirouzu T."/>
            <person name="Yoshinaga Y."/>
            <person name="Martin F.M."/>
            <person name="Grigoriev I.V."/>
            <person name="Hibbett D.S."/>
        </authorList>
    </citation>
    <scope>NUCLEOTIDE SEQUENCE [LARGE SCALE GENOMIC DNA]</scope>
    <source>
        <strain evidence="9 10">TUFC12733</strain>
    </source>
</reference>
<dbReference type="InterPro" id="IPR019734">
    <property type="entry name" value="TPR_rpt"/>
</dbReference>
<keyword evidence="6" id="KW-0175">Coiled coil</keyword>
<feature type="region of interest" description="Disordered" evidence="7">
    <location>
        <begin position="647"/>
        <end position="697"/>
    </location>
</feature>
<evidence type="ECO:0000256" key="1">
    <source>
        <dbReference type="ARBA" id="ARBA00022741"/>
    </source>
</evidence>
<comment type="similarity">
    <text evidence="3 5">Belongs to the TRAFAC class myosin-kinesin ATPase superfamily. Kinesin family.</text>
</comment>
<dbReference type="GO" id="GO:0003777">
    <property type="term" value="F:microtubule motor activity"/>
    <property type="evidence" value="ECO:0007669"/>
    <property type="project" value="InterPro"/>
</dbReference>
<dbReference type="STRING" id="1330018.A0A167L5P0"/>
<evidence type="ECO:0000313" key="9">
    <source>
        <dbReference type="EMBL" id="KZO95352.1"/>
    </source>
</evidence>
<evidence type="ECO:0000256" key="6">
    <source>
        <dbReference type="SAM" id="Coils"/>
    </source>
</evidence>
<dbReference type="InterPro" id="IPR019821">
    <property type="entry name" value="Kinesin_motor_CS"/>
</dbReference>
<dbReference type="Proteomes" id="UP000076738">
    <property type="component" value="Unassembled WGS sequence"/>
</dbReference>
<feature type="repeat" description="TPR" evidence="4">
    <location>
        <begin position="527"/>
        <end position="560"/>
    </location>
</feature>
<dbReference type="GO" id="GO:0005524">
    <property type="term" value="F:ATP binding"/>
    <property type="evidence" value="ECO:0007669"/>
    <property type="project" value="UniProtKB-UniRule"/>
</dbReference>
<dbReference type="InterPro" id="IPR036961">
    <property type="entry name" value="Kinesin_motor_dom_sf"/>
</dbReference>
<feature type="coiled-coil region" evidence="6">
    <location>
        <begin position="452"/>
        <end position="507"/>
    </location>
</feature>
<organism evidence="9 10">
    <name type="scientific">Calocera viscosa (strain TUFC12733)</name>
    <dbReference type="NCBI Taxonomy" id="1330018"/>
    <lineage>
        <taxon>Eukaryota</taxon>
        <taxon>Fungi</taxon>
        <taxon>Dikarya</taxon>
        <taxon>Basidiomycota</taxon>
        <taxon>Agaricomycotina</taxon>
        <taxon>Dacrymycetes</taxon>
        <taxon>Dacrymycetales</taxon>
        <taxon>Dacrymycetaceae</taxon>
        <taxon>Calocera</taxon>
    </lineage>
</organism>
<evidence type="ECO:0000313" key="10">
    <source>
        <dbReference type="Proteomes" id="UP000076738"/>
    </source>
</evidence>
<dbReference type="PROSITE" id="PS50067">
    <property type="entry name" value="KINESIN_MOTOR_2"/>
    <property type="match status" value="1"/>
</dbReference>
<dbReference type="Gene3D" id="3.40.850.10">
    <property type="entry name" value="Kinesin motor domain"/>
    <property type="match status" value="1"/>
</dbReference>
<protein>
    <recommendedName>
        <fullName evidence="5">Kinesin-like protein</fullName>
    </recommendedName>
</protein>
<keyword evidence="3 5" id="KW-0505">Motor protein</keyword>
<dbReference type="PRINTS" id="PR00380">
    <property type="entry name" value="KINESINHEAVY"/>
</dbReference>
<accession>A0A167L5P0</accession>
<gene>
    <name evidence="9" type="ORF">CALVIDRAFT_538138</name>
</gene>
<evidence type="ECO:0000256" key="3">
    <source>
        <dbReference type="PROSITE-ProRule" id="PRU00283"/>
    </source>
</evidence>
<feature type="domain" description="Kinesin motor" evidence="8">
    <location>
        <begin position="5"/>
        <end position="331"/>
    </location>
</feature>
<keyword evidence="4" id="KW-0802">TPR repeat</keyword>
<keyword evidence="1 3" id="KW-0547">Nucleotide-binding</keyword>
<dbReference type="InterPro" id="IPR027640">
    <property type="entry name" value="Kinesin-like_fam"/>
</dbReference>
<feature type="compositionally biased region" description="Low complexity" evidence="7">
    <location>
        <begin position="375"/>
        <end position="388"/>
    </location>
</feature>
<dbReference type="PROSITE" id="PS50005">
    <property type="entry name" value="TPR"/>
    <property type="match status" value="1"/>
</dbReference>
<feature type="region of interest" description="Disordered" evidence="7">
    <location>
        <begin position="326"/>
        <end position="423"/>
    </location>
</feature>
<dbReference type="InterPro" id="IPR001752">
    <property type="entry name" value="Kinesin_motor_dom"/>
</dbReference>
<dbReference type="SMART" id="SM00129">
    <property type="entry name" value="KISc"/>
    <property type="match status" value="1"/>
</dbReference>
<dbReference type="Pfam" id="PF00225">
    <property type="entry name" value="Kinesin"/>
    <property type="match status" value="1"/>
</dbReference>
<evidence type="ECO:0000256" key="5">
    <source>
        <dbReference type="RuleBase" id="RU000394"/>
    </source>
</evidence>
<proteinExistence type="inferred from homology"/>
<dbReference type="InterPro" id="IPR027417">
    <property type="entry name" value="P-loop_NTPase"/>
</dbReference>
<dbReference type="OrthoDB" id="3176171at2759"/>
<evidence type="ECO:0000256" key="4">
    <source>
        <dbReference type="PROSITE-ProRule" id="PRU00339"/>
    </source>
</evidence>
<dbReference type="PROSITE" id="PS00411">
    <property type="entry name" value="KINESIN_MOTOR_1"/>
    <property type="match status" value="1"/>
</dbReference>
<dbReference type="GO" id="GO:0007052">
    <property type="term" value="P:mitotic spindle organization"/>
    <property type="evidence" value="ECO:0007669"/>
    <property type="project" value="TreeGrafter"/>
</dbReference>
<feature type="binding site" evidence="3">
    <location>
        <begin position="95"/>
        <end position="102"/>
    </location>
    <ligand>
        <name>ATP</name>
        <dbReference type="ChEBI" id="CHEBI:30616"/>
    </ligand>
</feature>
<feature type="region of interest" description="Disordered" evidence="7">
    <location>
        <begin position="591"/>
        <end position="633"/>
    </location>
</feature>
<dbReference type="EMBL" id="KV417289">
    <property type="protein sequence ID" value="KZO95352.1"/>
    <property type="molecule type" value="Genomic_DNA"/>
</dbReference>
<dbReference type="CDD" id="cd00106">
    <property type="entry name" value="KISc"/>
    <property type="match status" value="1"/>
</dbReference>
<name>A0A167L5P0_CALVF</name>
<keyword evidence="2 3" id="KW-0067">ATP-binding</keyword>
<dbReference type="Gene3D" id="1.25.40.10">
    <property type="entry name" value="Tetratricopeptide repeat domain"/>
    <property type="match status" value="1"/>
</dbReference>
<dbReference type="SUPFAM" id="SSF52540">
    <property type="entry name" value="P-loop containing nucleoside triphosphate hydrolases"/>
    <property type="match status" value="1"/>
</dbReference>